<keyword evidence="3" id="KW-1185">Reference proteome</keyword>
<accession>A0A7Y9GM83</accession>
<organism evidence="2 3">
    <name type="scientific">Microbacterium immunditiarum</name>
    <dbReference type="NCBI Taxonomy" id="337480"/>
    <lineage>
        <taxon>Bacteria</taxon>
        <taxon>Bacillati</taxon>
        <taxon>Actinomycetota</taxon>
        <taxon>Actinomycetes</taxon>
        <taxon>Micrococcales</taxon>
        <taxon>Microbacteriaceae</taxon>
        <taxon>Microbacterium</taxon>
    </lineage>
</organism>
<name>A0A7Y9GM83_9MICO</name>
<dbReference type="InterPro" id="IPR036291">
    <property type="entry name" value="NAD(P)-bd_dom_sf"/>
</dbReference>
<sequence>MRIDGTTALVTGGASGLGAATAASLAERGASVIALDLPQGVEKAEPHDGVRLVAGDVTSEDDVQAALDGIDPDAALTRDAGGRLARA</sequence>
<dbReference type="Proteomes" id="UP000576969">
    <property type="component" value="Unassembled WGS sequence"/>
</dbReference>
<evidence type="ECO:0000313" key="2">
    <source>
        <dbReference type="EMBL" id="NYE19067.1"/>
    </source>
</evidence>
<reference evidence="2 3" key="1">
    <citation type="submission" date="2020-07" db="EMBL/GenBank/DDBJ databases">
        <title>Sequencing the genomes of 1000 actinobacteria strains.</title>
        <authorList>
            <person name="Klenk H.-P."/>
        </authorList>
    </citation>
    <scope>NUCLEOTIDE SEQUENCE [LARGE SCALE GENOMIC DNA]</scope>
    <source>
        <strain evidence="2 3">DSM 24662</strain>
    </source>
</reference>
<dbReference type="EMBL" id="JACCBV010000001">
    <property type="protein sequence ID" value="NYE19067.1"/>
    <property type="molecule type" value="Genomic_DNA"/>
</dbReference>
<dbReference type="Pfam" id="PF00106">
    <property type="entry name" value="adh_short"/>
    <property type="match status" value="1"/>
</dbReference>
<dbReference type="RefSeq" id="WP_179488161.1">
    <property type="nucleotide sequence ID" value="NZ_JACCBV010000001.1"/>
</dbReference>
<comment type="caution">
    <text evidence="2">The sequence shown here is derived from an EMBL/GenBank/DDBJ whole genome shotgun (WGS) entry which is preliminary data.</text>
</comment>
<dbReference type="AlphaFoldDB" id="A0A7Y9GM83"/>
<evidence type="ECO:0000256" key="1">
    <source>
        <dbReference type="ARBA" id="ARBA00023002"/>
    </source>
</evidence>
<dbReference type="PANTHER" id="PTHR43658:SF8">
    <property type="entry name" value="17-BETA-HYDROXYSTEROID DEHYDROGENASE 14-RELATED"/>
    <property type="match status" value="1"/>
</dbReference>
<keyword evidence="1" id="KW-0560">Oxidoreductase</keyword>
<dbReference type="SUPFAM" id="SSF51735">
    <property type="entry name" value="NAD(P)-binding Rossmann-fold domains"/>
    <property type="match status" value="1"/>
</dbReference>
<protein>
    <submittedName>
        <fullName evidence="2">NAD(P)-dependent dehydrogenase (Short-subunit alcohol dehydrogenase family)</fullName>
    </submittedName>
</protein>
<evidence type="ECO:0000313" key="3">
    <source>
        <dbReference type="Proteomes" id="UP000576969"/>
    </source>
</evidence>
<dbReference type="Gene3D" id="3.40.50.720">
    <property type="entry name" value="NAD(P)-binding Rossmann-like Domain"/>
    <property type="match status" value="1"/>
</dbReference>
<dbReference type="GO" id="GO:0016491">
    <property type="term" value="F:oxidoreductase activity"/>
    <property type="evidence" value="ECO:0007669"/>
    <property type="project" value="UniProtKB-KW"/>
</dbReference>
<dbReference type="InterPro" id="IPR002347">
    <property type="entry name" value="SDR_fam"/>
</dbReference>
<gene>
    <name evidence="2" type="ORF">BJ991_001095</name>
</gene>
<dbReference type="PANTHER" id="PTHR43658">
    <property type="entry name" value="SHORT-CHAIN DEHYDROGENASE/REDUCTASE"/>
    <property type="match status" value="1"/>
</dbReference>
<proteinExistence type="predicted"/>